<protein>
    <submittedName>
        <fullName evidence="1">Uncharacterized protein</fullName>
    </submittedName>
</protein>
<dbReference type="STRING" id="40754.THII_3524"/>
<dbReference type="Proteomes" id="UP000031623">
    <property type="component" value="Chromosome"/>
</dbReference>
<accession>A0A090BW16</accession>
<proteinExistence type="predicted"/>
<sequence>MSDLISIEFSPADIQKAFTLIDELRQLLEAQLITLPKAQRRKLLRMGDANEQFAVKSLEYAGQLSKFHPPYFNYDEMKKDMTAYQQLRQLQQRLVPLQAALEDTIMAAGSDILSASHVFYRVLKQAAQMNDPDANAALDDLKKRFELSERSTKPK</sequence>
<dbReference type="HOGENOM" id="CLU_118059_0_0_6"/>
<keyword evidence="2" id="KW-1185">Reference proteome</keyword>
<gene>
    <name evidence="1" type="ORF">THII_3524</name>
</gene>
<evidence type="ECO:0000313" key="2">
    <source>
        <dbReference type="Proteomes" id="UP000031623"/>
    </source>
</evidence>
<name>A0A090BW16_9GAMM</name>
<dbReference type="OrthoDB" id="5573309at2"/>
<dbReference type="KEGG" id="tig:THII_3524"/>
<dbReference type="EMBL" id="AP014633">
    <property type="protein sequence ID" value="BAP57821.1"/>
    <property type="molecule type" value="Genomic_DNA"/>
</dbReference>
<dbReference type="AlphaFoldDB" id="A0A090BW16"/>
<organism evidence="1 2">
    <name type="scientific">Thioploca ingrica</name>
    <dbReference type="NCBI Taxonomy" id="40754"/>
    <lineage>
        <taxon>Bacteria</taxon>
        <taxon>Pseudomonadati</taxon>
        <taxon>Pseudomonadota</taxon>
        <taxon>Gammaproteobacteria</taxon>
        <taxon>Thiotrichales</taxon>
        <taxon>Thiotrichaceae</taxon>
        <taxon>Thioploca</taxon>
    </lineage>
</organism>
<evidence type="ECO:0000313" key="1">
    <source>
        <dbReference type="EMBL" id="BAP57821.1"/>
    </source>
</evidence>
<reference evidence="1 2" key="1">
    <citation type="journal article" date="2014" name="ISME J.">
        <title>Ecophysiology of Thioploca ingrica as revealed by the complete genome sequence supplemented with proteomic evidence.</title>
        <authorList>
            <person name="Kojima H."/>
            <person name="Ogura Y."/>
            <person name="Yamamoto N."/>
            <person name="Togashi T."/>
            <person name="Mori H."/>
            <person name="Watanabe T."/>
            <person name="Nemoto F."/>
            <person name="Kurokawa K."/>
            <person name="Hayashi T."/>
            <person name="Fukui M."/>
        </authorList>
    </citation>
    <scope>NUCLEOTIDE SEQUENCE [LARGE SCALE GENOMIC DNA]</scope>
</reference>